<proteinExistence type="predicted"/>
<feature type="chain" id="PRO_5004876130" description="Lipoprotein" evidence="1">
    <location>
        <begin position="21"/>
        <end position="601"/>
    </location>
</feature>
<evidence type="ECO:0000313" key="2">
    <source>
        <dbReference type="EMBL" id="AHI53759.1"/>
    </source>
</evidence>
<dbReference type="KEGG" id="ssab:SSABA_v1c03500"/>
<sequence length="601" mass="68131">MKKLLSILAVSSIAVSTPLATIACGKNNEKPTDEWDFEKQKQLMLQLVNSIFQGNLKSDFDPFFYIDENNPAFNHNYIEFAENLADFNDVTSARHESVKTSISNLINWDAITKAVQTAIVENVNFKQLLVNNQSPIKSGYEISELNFALQPESKTVIIDFEITCDVSFKDKIGAITFEAIRFNSKITIFKEVDVAEEFNKIKTEYLNHFNDEIVSGSFTIKSDKGDLKQTSNTINSDQNIKSQVKTNLVEIMNKVGPLGINLLDASLAIETNDKLAVDSTAGEIQPLFSLAESSEQDAANAAPQHLPMRKLVRDALSGVEGKSEEFIKGLLDYSSTSLLVRYSPSGLPSIGTLIGKHEKMSSVFNFYFLNWNYFSDGAQYKQIKLAMDSQESNFKPNVERDEKTIALFRTEISNLQLEYGNDKFDLPTTSIMVRQETLKANTLELEEQFWSDSFYTFKKLVNFDENTQFSNPSLQYHLNKPTGWDQYENQEIPADDYFDDIWAANPEASAIRDNLSLTAVMARRSSALKLTPITTIKFNEKGGIYFDPYYSGGREIPMLHFTLFSNDMSGLKMNGLYFNRDTYKFASSWTDNVESIWQFNK</sequence>
<dbReference type="PATRIC" id="fig|1276257.3.peg.359"/>
<protein>
    <recommendedName>
        <fullName evidence="4">Lipoprotein</fullName>
    </recommendedName>
</protein>
<evidence type="ECO:0000256" key="1">
    <source>
        <dbReference type="SAM" id="SignalP"/>
    </source>
</evidence>
<dbReference type="OrthoDB" id="390526at2"/>
<evidence type="ECO:0000313" key="3">
    <source>
        <dbReference type="Proteomes" id="UP000019265"/>
    </source>
</evidence>
<feature type="signal peptide" evidence="1">
    <location>
        <begin position="1"/>
        <end position="20"/>
    </location>
</feature>
<dbReference type="EMBL" id="CP006934">
    <property type="protein sequence ID" value="AHI53759.1"/>
    <property type="molecule type" value="Genomic_DNA"/>
</dbReference>
<dbReference type="AlphaFoldDB" id="W6AJ68"/>
<accession>W6AJ68</accession>
<dbReference type="Proteomes" id="UP000019265">
    <property type="component" value="Chromosome"/>
</dbReference>
<name>W6AJ68_9MOLU</name>
<keyword evidence="1" id="KW-0732">Signal</keyword>
<reference evidence="2 3" key="1">
    <citation type="journal article" date="2014" name="Genome Biol. Evol.">
        <title>Molecular evolution of the substrate utilization strategies and putative virulence factors in mosquito-associated Spiroplasma species.</title>
        <authorList>
            <person name="Chang T.H."/>
            <person name="Lo W.S."/>
            <person name="Ku C."/>
            <person name="Chen L.L."/>
            <person name="Kuo C.H."/>
        </authorList>
    </citation>
    <scope>NUCLEOTIDE SEQUENCE [LARGE SCALE GENOMIC DNA]</scope>
    <source>
        <strain evidence="2">Ar-1343</strain>
    </source>
</reference>
<dbReference type="PROSITE" id="PS51257">
    <property type="entry name" value="PROKAR_LIPOPROTEIN"/>
    <property type="match status" value="1"/>
</dbReference>
<evidence type="ECO:0008006" key="4">
    <source>
        <dbReference type="Google" id="ProtNLM"/>
    </source>
</evidence>
<dbReference type="HOGENOM" id="CLU_032639_0_0_14"/>
<keyword evidence="3" id="KW-1185">Reference proteome</keyword>
<organism evidence="2 3">
    <name type="scientific">Spiroplasma sabaudiense Ar-1343</name>
    <dbReference type="NCBI Taxonomy" id="1276257"/>
    <lineage>
        <taxon>Bacteria</taxon>
        <taxon>Bacillati</taxon>
        <taxon>Mycoplasmatota</taxon>
        <taxon>Mollicutes</taxon>
        <taxon>Entomoplasmatales</taxon>
        <taxon>Spiroplasmataceae</taxon>
        <taxon>Spiroplasma</taxon>
    </lineage>
</organism>
<gene>
    <name evidence="2" type="ORF">SSABA_v1c03500</name>
</gene>
<dbReference type="RefSeq" id="WP_025250895.1">
    <property type="nucleotide sequence ID" value="NZ_CP006934.1"/>
</dbReference>